<dbReference type="SUPFAM" id="SSF118290">
    <property type="entry name" value="WRKY DNA-binding domain"/>
    <property type="match status" value="1"/>
</dbReference>
<name>A0ABQ8H4M6_9ROSI</name>
<keyword evidence="9" id="KW-1185">Reference proteome</keyword>
<dbReference type="SMART" id="SM00774">
    <property type="entry name" value="WRKY"/>
    <property type="match status" value="1"/>
</dbReference>
<evidence type="ECO:0000256" key="3">
    <source>
        <dbReference type="ARBA" id="ARBA00023125"/>
    </source>
</evidence>
<evidence type="ECO:0000256" key="2">
    <source>
        <dbReference type="ARBA" id="ARBA00023015"/>
    </source>
</evidence>
<evidence type="ECO:0000256" key="5">
    <source>
        <dbReference type="ARBA" id="ARBA00023242"/>
    </source>
</evidence>
<feature type="compositionally biased region" description="Basic residues" evidence="6">
    <location>
        <begin position="117"/>
        <end position="130"/>
    </location>
</feature>
<feature type="compositionally biased region" description="Low complexity" evidence="6">
    <location>
        <begin position="79"/>
        <end position="88"/>
    </location>
</feature>
<keyword evidence="4" id="KW-0804">Transcription</keyword>
<accession>A0ABQ8H4M6</accession>
<protein>
    <recommendedName>
        <fullName evidence="7">WRKY domain-containing protein</fullName>
    </recommendedName>
</protein>
<reference evidence="8 9" key="1">
    <citation type="submission" date="2021-02" db="EMBL/GenBank/DDBJ databases">
        <title>Plant Genome Project.</title>
        <authorList>
            <person name="Zhang R.-G."/>
        </authorList>
    </citation>
    <scope>NUCLEOTIDE SEQUENCE [LARGE SCALE GENOMIC DNA]</scope>
    <source>
        <tissue evidence="8">Leaves</tissue>
    </source>
</reference>
<organism evidence="8 9">
    <name type="scientific">Xanthoceras sorbifolium</name>
    <dbReference type="NCBI Taxonomy" id="99658"/>
    <lineage>
        <taxon>Eukaryota</taxon>
        <taxon>Viridiplantae</taxon>
        <taxon>Streptophyta</taxon>
        <taxon>Embryophyta</taxon>
        <taxon>Tracheophyta</taxon>
        <taxon>Spermatophyta</taxon>
        <taxon>Magnoliopsida</taxon>
        <taxon>eudicotyledons</taxon>
        <taxon>Gunneridae</taxon>
        <taxon>Pentapetalae</taxon>
        <taxon>rosids</taxon>
        <taxon>malvids</taxon>
        <taxon>Sapindales</taxon>
        <taxon>Sapindaceae</taxon>
        <taxon>Xanthoceroideae</taxon>
        <taxon>Xanthoceras</taxon>
    </lineage>
</organism>
<gene>
    <name evidence="8" type="ORF">JRO89_XS14G0087000</name>
</gene>
<evidence type="ECO:0000259" key="7">
    <source>
        <dbReference type="PROSITE" id="PS50811"/>
    </source>
</evidence>
<dbReference type="EMBL" id="JAFEMO010000014">
    <property type="protein sequence ID" value="KAH7548234.1"/>
    <property type="molecule type" value="Genomic_DNA"/>
</dbReference>
<keyword evidence="5" id="KW-0539">Nucleus</keyword>
<evidence type="ECO:0000313" key="9">
    <source>
        <dbReference type="Proteomes" id="UP000827721"/>
    </source>
</evidence>
<sequence length="348" mass="39011">MGTTLFSLNRKRAIEELVQGKEFADRLRTRLLQRPFIGGDGSSAVEEEEEKELVGKILRSFTETLSVLSRGGGGGGGDSTTTTTTSSDAAVVVDGEMHDSQASGGRRSENSGESKKRLTGPKGRRGRYERKKNSQTCRIITPTIEDGHAWRKYGQKDILNTRYPRSYFRCTHKYEQGCKATKQVQKMEDNPQMYETIYIGNHTCCRNQVSSSLLTAPQMMIITTDHDHDHIGPWSTSSVLSSTTTSTTATPSTTVVVKKEYNSYFKEEEQAQSTGSGGDDSPENLSSSSHDDHHEQQQMEYSAMWEDLLPLDHHQILQTTTTTCHDFHIDYFDNSELCFDESDFFLPS</sequence>
<dbReference type="InterPro" id="IPR044810">
    <property type="entry name" value="WRKY_plant"/>
</dbReference>
<dbReference type="Gene3D" id="2.20.25.80">
    <property type="entry name" value="WRKY domain"/>
    <property type="match status" value="1"/>
</dbReference>
<dbReference type="Proteomes" id="UP000827721">
    <property type="component" value="Unassembled WGS sequence"/>
</dbReference>
<keyword evidence="2" id="KW-0805">Transcription regulation</keyword>
<comment type="caution">
    <text evidence="8">The sequence shown here is derived from an EMBL/GenBank/DDBJ whole genome shotgun (WGS) entry which is preliminary data.</text>
</comment>
<evidence type="ECO:0000256" key="6">
    <source>
        <dbReference type="SAM" id="MobiDB-lite"/>
    </source>
</evidence>
<keyword evidence="3" id="KW-0238">DNA-binding</keyword>
<proteinExistence type="predicted"/>
<feature type="region of interest" description="Disordered" evidence="6">
    <location>
        <begin position="68"/>
        <end position="135"/>
    </location>
</feature>
<evidence type="ECO:0000313" key="8">
    <source>
        <dbReference type="EMBL" id="KAH7548234.1"/>
    </source>
</evidence>
<dbReference type="Pfam" id="PF03106">
    <property type="entry name" value="WRKY"/>
    <property type="match status" value="1"/>
</dbReference>
<dbReference type="PROSITE" id="PS50811">
    <property type="entry name" value="WRKY"/>
    <property type="match status" value="1"/>
</dbReference>
<feature type="region of interest" description="Disordered" evidence="6">
    <location>
        <begin position="266"/>
        <end position="298"/>
    </location>
</feature>
<evidence type="ECO:0000256" key="1">
    <source>
        <dbReference type="ARBA" id="ARBA00004123"/>
    </source>
</evidence>
<dbReference type="InterPro" id="IPR036576">
    <property type="entry name" value="WRKY_dom_sf"/>
</dbReference>
<dbReference type="PANTHER" id="PTHR31282">
    <property type="entry name" value="WRKY TRANSCRIPTION FACTOR 21-RELATED"/>
    <property type="match status" value="1"/>
</dbReference>
<dbReference type="InterPro" id="IPR003657">
    <property type="entry name" value="WRKY_dom"/>
</dbReference>
<feature type="compositionally biased region" description="Basic and acidic residues" evidence="6">
    <location>
        <begin position="106"/>
        <end position="116"/>
    </location>
</feature>
<comment type="subcellular location">
    <subcellularLocation>
        <location evidence="1">Nucleus</location>
    </subcellularLocation>
</comment>
<evidence type="ECO:0000256" key="4">
    <source>
        <dbReference type="ARBA" id="ARBA00023163"/>
    </source>
</evidence>
<feature type="domain" description="WRKY" evidence="7">
    <location>
        <begin position="144"/>
        <end position="202"/>
    </location>
</feature>